<dbReference type="Gene3D" id="1.20.1070.10">
    <property type="entry name" value="Rhodopsin 7-helix transmembrane proteins"/>
    <property type="match status" value="1"/>
</dbReference>
<dbReference type="FunCoup" id="A0A6P8HH34">
    <property type="interactions" value="336"/>
</dbReference>
<feature type="transmembrane region" description="Helical" evidence="6">
    <location>
        <begin position="155"/>
        <end position="175"/>
    </location>
</feature>
<dbReference type="PRINTS" id="PR00237">
    <property type="entry name" value="GPCRRHODOPSN"/>
</dbReference>
<feature type="transmembrane region" description="Helical" evidence="6">
    <location>
        <begin position="31"/>
        <end position="60"/>
    </location>
</feature>
<keyword evidence="5 6" id="KW-0472">Membrane</keyword>
<dbReference type="CDD" id="cd00637">
    <property type="entry name" value="7tm_classA_rhodopsin-like"/>
    <property type="match status" value="1"/>
</dbReference>
<dbReference type="InterPro" id="IPR017452">
    <property type="entry name" value="GPCR_Rhodpsn_7TM"/>
</dbReference>
<dbReference type="InterPro" id="IPR000276">
    <property type="entry name" value="GPCR_Rhodpsn"/>
</dbReference>
<gene>
    <name evidence="9" type="primary">LOC116289165</name>
</gene>
<evidence type="ECO:0000256" key="5">
    <source>
        <dbReference type="ARBA" id="ARBA00023136"/>
    </source>
</evidence>
<name>A0A6P8HH34_ACTTE</name>
<dbReference type="InParanoid" id="A0A6P8HH34"/>
<feature type="domain" description="G-protein coupled receptors family 1 profile" evidence="7">
    <location>
        <begin position="52"/>
        <end position="299"/>
    </location>
</feature>
<dbReference type="GO" id="GO:0005886">
    <property type="term" value="C:plasma membrane"/>
    <property type="evidence" value="ECO:0007669"/>
    <property type="project" value="UniProtKB-SubCell"/>
</dbReference>
<sequence length="347" mass="38488">MELKNVSLSTQSSSLRTCYPFSSVWVYRSDLIKACIMASFVEGIILVPITIANFLVIAGICRTRSLHSPANFLICALAFSDFGVGILALPFHLASNAFLLGDDFGGWCLSTRIAYGLGVLLAAVSLVTIAAVSIERTVALYMALRYEMIATNAKVIIFTTLTWIAMALVSVVQFVDLFSYQLTAAFITFVCFTISSYCCLKIYYVIRHHRTQITIQEYASEYQSTTNPNDNEKSNSAVQKKKSSTSLLCLYGLFLLCYSPYIGVQLALILSVDNSHVHAAEITTVSIVFINSVLNPILYCWRMRDIRRAMISVLPSCLKRNRIENNCSAGRSVTRASVNTKNMLQKS</sequence>
<dbReference type="GO" id="GO:0004930">
    <property type="term" value="F:G protein-coupled receptor activity"/>
    <property type="evidence" value="ECO:0007669"/>
    <property type="project" value="InterPro"/>
</dbReference>
<dbReference type="OrthoDB" id="5979740at2759"/>
<organism evidence="8 9">
    <name type="scientific">Actinia tenebrosa</name>
    <name type="common">Australian red waratah sea anemone</name>
    <dbReference type="NCBI Taxonomy" id="6105"/>
    <lineage>
        <taxon>Eukaryota</taxon>
        <taxon>Metazoa</taxon>
        <taxon>Cnidaria</taxon>
        <taxon>Anthozoa</taxon>
        <taxon>Hexacorallia</taxon>
        <taxon>Actiniaria</taxon>
        <taxon>Actiniidae</taxon>
        <taxon>Actinia</taxon>
    </lineage>
</organism>
<dbReference type="GeneID" id="116289165"/>
<keyword evidence="3 6" id="KW-0812">Transmembrane</keyword>
<reference evidence="9" key="1">
    <citation type="submission" date="2025-08" db="UniProtKB">
        <authorList>
            <consortium name="RefSeq"/>
        </authorList>
    </citation>
    <scope>IDENTIFICATION</scope>
    <source>
        <tissue evidence="9">Tentacle</tissue>
    </source>
</reference>
<dbReference type="Pfam" id="PF00001">
    <property type="entry name" value="7tm_1"/>
    <property type="match status" value="1"/>
</dbReference>
<feature type="transmembrane region" description="Helical" evidence="6">
    <location>
        <begin position="282"/>
        <end position="301"/>
    </location>
</feature>
<evidence type="ECO:0000256" key="1">
    <source>
        <dbReference type="ARBA" id="ARBA00004651"/>
    </source>
</evidence>
<dbReference type="Proteomes" id="UP000515163">
    <property type="component" value="Unplaced"/>
</dbReference>
<comment type="subcellular location">
    <subcellularLocation>
        <location evidence="1">Cell membrane</location>
        <topology evidence="1">Multi-pass membrane protein</topology>
    </subcellularLocation>
</comment>
<keyword evidence="2" id="KW-1003">Cell membrane</keyword>
<evidence type="ECO:0000256" key="3">
    <source>
        <dbReference type="ARBA" id="ARBA00022692"/>
    </source>
</evidence>
<accession>A0A6P8HH34</accession>
<dbReference type="PANTHER" id="PTHR22750">
    <property type="entry name" value="G-PROTEIN COUPLED RECEPTOR"/>
    <property type="match status" value="1"/>
</dbReference>
<keyword evidence="4 6" id="KW-1133">Transmembrane helix</keyword>
<dbReference type="SUPFAM" id="SSF81321">
    <property type="entry name" value="Family A G protein-coupled receptor-like"/>
    <property type="match status" value="1"/>
</dbReference>
<evidence type="ECO:0000259" key="7">
    <source>
        <dbReference type="PROSITE" id="PS50262"/>
    </source>
</evidence>
<evidence type="ECO:0000313" key="8">
    <source>
        <dbReference type="Proteomes" id="UP000515163"/>
    </source>
</evidence>
<evidence type="ECO:0000256" key="2">
    <source>
        <dbReference type="ARBA" id="ARBA00022475"/>
    </source>
</evidence>
<feature type="transmembrane region" description="Helical" evidence="6">
    <location>
        <begin position="181"/>
        <end position="206"/>
    </location>
</feature>
<dbReference type="PROSITE" id="PS50262">
    <property type="entry name" value="G_PROTEIN_RECEP_F1_2"/>
    <property type="match status" value="1"/>
</dbReference>
<evidence type="ECO:0000256" key="6">
    <source>
        <dbReference type="SAM" id="Phobius"/>
    </source>
</evidence>
<feature type="transmembrane region" description="Helical" evidence="6">
    <location>
        <begin position="113"/>
        <end position="134"/>
    </location>
</feature>
<proteinExistence type="predicted"/>
<dbReference type="SMART" id="SM01381">
    <property type="entry name" value="7TM_GPCR_Srsx"/>
    <property type="match status" value="1"/>
</dbReference>
<feature type="transmembrane region" description="Helical" evidence="6">
    <location>
        <begin position="248"/>
        <end position="270"/>
    </location>
</feature>
<keyword evidence="8" id="KW-1185">Reference proteome</keyword>
<dbReference type="RefSeq" id="XP_031551902.1">
    <property type="nucleotide sequence ID" value="XM_031696042.1"/>
</dbReference>
<feature type="transmembrane region" description="Helical" evidence="6">
    <location>
        <begin position="72"/>
        <end position="93"/>
    </location>
</feature>
<dbReference type="AlphaFoldDB" id="A0A6P8HH34"/>
<dbReference type="KEGG" id="aten:116289165"/>
<evidence type="ECO:0000313" key="9">
    <source>
        <dbReference type="RefSeq" id="XP_031551902.1"/>
    </source>
</evidence>
<evidence type="ECO:0000256" key="4">
    <source>
        <dbReference type="ARBA" id="ARBA00022989"/>
    </source>
</evidence>
<protein>
    <submittedName>
        <fullName evidence="9">Melanocyte-stimulating hormone receptor-like</fullName>
    </submittedName>
</protein>